<feature type="region of interest" description="Disordered" evidence="3">
    <location>
        <begin position="108"/>
        <end position="239"/>
    </location>
</feature>
<sequence length="239" mass="26666">MSSGFVSAGTNEQPIERDDEWLKAQQELEEERRRKAEIGKQDDGKSLFEVLERNKMAKQEAFEEKARLKNQFRSLDEDEVEFLDSVLESTRAQEAAVKRDTADQLEVFRRQREEAEKALLGPTSSDVTPAEEEEWTAPARKRRRDKQKDLLIPGKKRKASLTENSAKPNSQEQESQKSGADSGSKPKQPAQQNSKPSQVAASTTPKTATNPEQSQPQTKPPAKPAPISLGLAGYSSDSE</sequence>
<evidence type="ECO:0000256" key="3">
    <source>
        <dbReference type="SAM" id="MobiDB-lite"/>
    </source>
</evidence>
<dbReference type="STRING" id="1835702.A0A1F5LTS2"/>
<evidence type="ECO:0000313" key="6">
    <source>
        <dbReference type="Proteomes" id="UP000177622"/>
    </source>
</evidence>
<dbReference type="EMBL" id="LXJU01000003">
    <property type="protein sequence ID" value="OGE56450.1"/>
    <property type="molecule type" value="Genomic_DNA"/>
</dbReference>
<dbReference type="Pfam" id="PF10187">
    <property type="entry name" value="FAM192A_Fyv6_N"/>
    <property type="match status" value="1"/>
</dbReference>
<dbReference type="Proteomes" id="UP000177622">
    <property type="component" value="Unassembled WGS sequence"/>
</dbReference>
<feature type="compositionally biased region" description="Basic and acidic residues" evidence="3">
    <location>
        <begin position="108"/>
        <end position="117"/>
    </location>
</feature>
<feature type="compositionally biased region" description="Basic and acidic residues" evidence="3">
    <location>
        <begin position="30"/>
        <end position="40"/>
    </location>
</feature>
<comment type="caution">
    <text evidence="5">The sequence shown here is derived from an EMBL/GenBank/DDBJ whole genome shotgun (WGS) entry which is preliminary data.</text>
</comment>
<dbReference type="GO" id="GO:0005634">
    <property type="term" value="C:nucleus"/>
    <property type="evidence" value="ECO:0007669"/>
    <property type="project" value="UniProtKB-SubCell"/>
</dbReference>
<keyword evidence="6" id="KW-1185">Reference proteome</keyword>
<evidence type="ECO:0000313" key="5">
    <source>
        <dbReference type="EMBL" id="OGE56450.1"/>
    </source>
</evidence>
<feature type="compositionally biased region" description="Polar residues" evidence="3">
    <location>
        <begin position="1"/>
        <end position="13"/>
    </location>
</feature>
<feature type="domain" description="FAM192A/Fyv6 N-terminal" evidence="4">
    <location>
        <begin position="5"/>
        <end position="109"/>
    </location>
</feature>
<evidence type="ECO:0000256" key="2">
    <source>
        <dbReference type="ARBA" id="ARBA00023242"/>
    </source>
</evidence>
<feature type="region of interest" description="Disordered" evidence="3">
    <location>
        <begin position="1"/>
        <end position="40"/>
    </location>
</feature>
<dbReference type="OrthoDB" id="75807at2759"/>
<dbReference type="InterPro" id="IPR039845">
    <property type="entry name" value="FAM192A"/>
</dbReference>
<comment type="subcellular location">
    <subcellularLocation>
        <location evidence="1">Nucleus</location>
    </subcellularLocation>
</comment>
<evidence type="ECO:0000256" key="1">
    <source>
        <dbReference type="ARBA" id="ARBA00004123"/>
    </source>
</evidence>
<organism evidence="5 6">
    <name type="scientific">Penicillium arizonense</name>
    <dbReference type="NCBI Taxonomy" id="1835702"/>
    <lineage>
        <taxon>Eukaryota</taxon>
        <taxon>Fungi</taxon>
        <taxon>Dikarya</taxon>
        <taxon>Ascomycota</taxon>
        <taxon>Pezizomycotina</taxon>
        <taxon>Eurotiomycetes</taxon>
        <taxon>Eurotiomycetidae</taxon>
        <taxon>Eurotiales</taxon>
        <taxon>Aspergillaceae</taxon>
        <taxon>Penicillium</taxon>
    </lineage>
</organism>
<name>A0A1F5LTS2_PENAI</name>
<dbReference type="InterPro" id="IPR019331">
    <property type="entry name" value="FAM192A/Fyv6_N"/>
</dbReference>
<accession>A0A1F5LTS2</accession>
<keyword evidence="2" id="KW-0539">Nucleus</keyword>
<proteinExistence type="predicted"/>
<reference evidence="5 6" key="1">
    <citation type="journal article" date="2016" name="Sci. Rep.">
        <title>Penicillium arizonense, a new, genome sequenced fungal species, reveals a high chemical diversity in secreted metabolites.</title>
        <authorList>
            <person name="Grijseels S."/>
            <person name="Nielsen J.C."/>
            <person name="Randelovic M."/>
            <person name="Nielsen J."/>
            <person name="Nielsen K.F."/>
            <person name="Workman M."/>
            <person name="Frisvad J.C."/>
        </authorList>
    </citation>
    <scope>NUCLEOTIDE SEQUENCE [LARGE SCALE GENOMIC DNA]</scope>
    <source>
        <strain evidence="5 6">CBS 141311</strain>
    </source>
</reference>
<dbReference type="RefSeq" id="XP_022491878.1">
    <property type="nucleotide sequence ID" value="XM_022628528.1"/>
</dbReference>
<feature type="compositionally biased region" description="Polar residues" evidence="3">
    <location>
        <begin position="189"/>
        <end position="214"/>
    </location>
</feature>
<dbReference type="PANTHER" id="PTHR13495:SF0">
    <property type="entry name" value="PSME3-INTERACTING PROTEIN"/>
    <property type="match status" value="1"/>
</dbReference>
<feature type="compositionally biased region" description="Polar residues" evidence="3">
    <location>
        <begin position="161"/>
        <end position="181"/>
    </location>
</feature>
<dbReference type="PANTHER" id="PTHR13495">
    <property type="entry name" value="NEFA-INTERACTING NUCLEAR PROTEIN NIP30"/>
    <property type="match status" value="1"/>
</dbReference>
<dbReference type="AlphaFoldDB" id="A0A1F5LTS2"/>
<gene>
    <name evidence="5" type="ORF">PENARI_c003G07529</name>
</gene>
<dbReference type="GeneID" id="34573262"/>
<protein>
    <recommendedName>
        <fullName evidence="4">FAM192A/Fyv6 N-terminal domain-containing protein</fullName>
    </recommendedName>
</protein>
<evidence type="ECO:0000259" key="4">
    <source>
        <dbReference type="Pfam" id="PF10187"/>
    </source>
</evidence>